<dbReference type="GO" id="GO:0006310">
    <property type="term" value="P:DNA recombination"/>
    <property type="evidence" value="ECO:0007669"/>
    <property type="project" value="InterPro"/>
</dbReference>
<evidence type="ECO:0000313" key="1">
    <source>
        <dbReference type="EMBL" id="SFO60949.1"/>
    </source>
</evidence>
<dbReference type="EMBL" id="FOWE01000015">
    <property type="protein sequence ID" value="SFO60949.1"/>
    <property type="molecule type" value="Genomic_DNA"/>
</dbReference>
<dbReference type="GO" id="GO:0015074">
    <property type="term" value="P:DNA integration"/>
    <property type="evidence" value="ECO:0007669"/>
    <property type="project" value="InterPro"/>
</dbReference>
<protein>
    <recommendedName>
        <fullName evidence="3">Phage integrase family protein</fullName>
    </recommendedName>
</protein>
<evidence type="ECO:0000313" key="2">
    <source>
        <dbReference type="Proteomes" id="UP000183642"/>
    </source>
</evidence>
<dbReference type="AlphaFoldDB" id="A0A1I5IKS3"/>
<sequence>MYAGVARTHILGSSIGRLTLDRVRPSHVEGWVGRLLRDLRASQTEERRRAGSLWRETGFASTTETGGLCDPRNALRALEVDTRRAGIANAGLHTFRHSAPE</sequence>
<dbReference type="Proteomes" id="UP000183642">
    <property type="component" value="Unassembled WGS sequence"/>
</dbReference>
<gene>
    <name evidence="1" type="ORF">SAMN05660359_04690</name>
</gene>
<dbReference type="InterPro" id="IPR013762">
    <property type="entry name" value="Integrase-like_cat_sf"/>
</dbReference>
<reference evidence="2" key="1">
    <citation type="submission" date="2016-10" db="EMBL/GenBank/DDBJ databases">
        <authorList>
            <person name="Varghese N."/>
            <person name="Submissions S."/>
        </authorList>
    </citation>
    <scope>NUCLEOTIDE SEQUENCE [LARGE SCALE GENOMIC DNA]</scope>
    <source>
        <strain evidence="2">DSM 43161</strain>
    </source>
</reference>
<name>A0A1I5IKS3_9ACTN</name>
<accession>A0A1I5IKS3</accession>
<evidence type="ECO:0008006" key="3">
    <source>
        <dbReference type="Google" id="ProtNLM"/>
    </source>
</evidence>
<keyword evidence="2" id="KW-1185">Reference proteome</keyword>
<dbReference type="Gene3D" id="1.10.443.10">
    <property type="entry name" value="Intergrase catalytic core"/>
    <property type="match status" value="1"/>
</dbReference>
<organism evidence="1 2">
    <name type="scientific">Geodermatophilus obscurus</name>
    <dbReference type="NCBI Taxonomy" id="1861"/>
    <lineage>
        <taxon>Bacteria</taxon>
        <taxon>Bacillati</taxon>
        <taxon>Actinomycetota</taxon>
        <taxon>Actinomycetes</taxon>
        <taxon>Geodermatophilales</taxon>
        <taxon>Geodermatophilaceae</taxon>
        <taxon>Geodermatophilus</taxon>
    </lineage>
</organism>
<proteinExistence type="predicted"/>
<dbReference type="RefSeq" id="WP_075015912.1">
    <property type="nucleotide sequence ID" value="NZ_FOWE01000015.1"/>
</dbReference>
<dbReference type="GO" id="GO:0003677">
    <property type="term" value="F:DNA binding"/>
    <property type="evidence" value="ECO:0007669"/>
    <property type="project" value="InterPro"/>
</dbReference>
<dbReference type="OrthoDB" id="3175606at2"/>